<dbReference type="OrthoDB" id="9803968at2"/>
<dbReference type="Gene3D" id="3.30.300.30">
    <property type="match status" value="1"/>
</dbReference>
<name>A0A1S6HMX0_9GAMM</name>
<dbReference type="PANTHER" id="PTHR43767:SF8">
    <property type="entry name" value="LONG-CHAIN-FATTY-ACID--COA LIGASE"/>
    <property type="match status" value="1"/>
</dbReference>
<dbReference type="InterPro" id="IPR050237">
    <property type="entry name" value="ATP-dep_AMP-bd_enzyme"/>
</dbReference>
<dbReference type="GO" id="GO:0004467">
    <property type="term" value="F:long-chain fatty acid-CoA ligase activity"/>
    <property type="evidence" value="ECO:0007669"/>
    <property type="project" value="UniProtKB-EC"/>
</dbReference>
<dbReference type="STRING" id="225848.Sps_01703"/>
<dbReference type="EMBL" id="CP014782">
    <property type="protein sequence ID" value="AQS36867.1"/>
    <property type="molecule type" value="Genomic_DNA"/>
</dbReference>
<keyword evidence="15" id="KW-1185">Reference proteome</keyword>
<evidence type="ECO:0000256" key="3">
    <source>
        <dbReference type="ARBA" id="ARBA00005005"/>
    </source>
</evidence>
<dbReference type="GO" id="GO:0016020">
    <property type="term" value="C:membrane"/>
    <property type="evidence" value="ECO:0007669"/>
    <property type="project" value="UniProtKB-SubCell"/>
</dbReference>
<evidence type="ECO:0000259" key="13">
    <source>
        <dbReference type="Pfam" id="PF13193"/>
    </source>
</evidence>
<dbReference type="Pfam" id="PF13193">
    <property type="entry name" value="AMP-binding_C"/>
    <property type="match status" value="1"/>
</dbReference>
<dbReference type="SUPFAM" id="SSF56801">
    <property type="entry name" value="Acetyl-CoA synthetase-like"/>
    <property type="match status" value="1"/>
</dbReference>
<dbReference type="InterPro" id="IPR045851">
    <property type="entry name" value="AMP-bd_C_sf"/>
</dbReference>
<comment type="pathway">
    <text evidence="3">Lipid metabolism; fatty acid beta-oxidation.</text>
</comment>
<evidence type="ECO:0000256" key="2">
    <source>
        <dbReference type="ARBA" id="ARBA00004170"/>
    </source>
</evidence>
<dbReference type="Proteomes" id="UP000189545">
    <property type="component" value="Chromosome"/>
</dbReference>
<dbReference type="RefSeq" id="WP_077752111.1">
    <property type="nucleotide sequence ID" value="NZ_CP014782.1"/>
</dbReference>
<feature type="domain" description="AMP-dependent synthetase/ligase" evidence="12">
    <location>
        <begin position="31"/>
        <end position="428"/>
    </location>
</feature>
<evidence type="ECO:0000256" key="4">
    <source>
        <dbReference type="ARBA" id="ARBA00022598"/>
    </source>
</evidence>
<accession>A0A1S6HMX0</accession>
<evidence type="ECO:0000313" key="15">
    <source>
        <dbReference type="Proteomes" id="UP000189545"/>
    </source>
</evidence>
<dbReference type="InterPro" id="IPR020845">
    <property type="entry name" value="AMP-binding_CS"/>
</dbReference>
<keyword evidence="6" id="KW-0067">ATP-binding</keyword>
<dbReference type="GO" id="GO:0005524">
    <property type="term" value="F:ATP binding"/>
    <property type="evidence" value="ECO:0007669"/>
    <property type="project" value="UniProtKB-KW"/>
</dbReference>
<evidence type="ECO:0000256" key="9">
    <source>
        <dbReference type="ARBA" id="ARBA00026121"/>
    </source>
</evidence>
<protein>
    <recommendedName>
        <fullName evidence="10">Long-chain-fatty-acid--CoA ligase</fullName>
        <ecNumber evidence="9">6.2.1.3</ecNumber>
    </recommendedName>
    <alternativeName>
        <fullName evidence="11">Long-chain acyl-CoA synthetase</fullName>
    </alternativeName>
</protein>
<dbReference type="AlphaFoldDB" id="A0A1S6HMX0"/>
<evidence type="ECO:0000256" key="8">
    <source>
        <dbReference type="ARBA" id="ARBA00023136"/>
    </source>
</evidence>
<keyword evidence="5" id="KW-0547">Nucleotide-binding</keyword>
<comment type="cofactor">
    <cofactor evidence="1">
        <name>Mg(2+)</name>
        <dbReference type="ChEBI" id="CHEBI:18420"/>
    </cofactor>
</comment>
<dbReference type="FunFam" id="3.30.300.30:FF:000006">
    <property type="entry name" value="Long-chain-fatty-acid--CoA ligase FadD"/>
    <property type="match status" value="1"/>
</dbReference>
<evidence type="ECO:0000256" key="6">
    <source>
        <dbReference type="ARBA" id="ARBA00022840"/>
    </source>
</evidence>
<gene>
    <name evidence="14" type="ORF">Sps_01703</name>
</gene>
<comment type="subcellular location">
    <subcellularLocation>
        <location evidence="2">Membrane</location>
        <topology evidence="2">Peripheral membrane protein</topology>
    </subcellularLocation>
</comment>
<evidence type="ECO:0000256" key="1">
    <source>
        <dbReference type="ARBA" id="ARBA00001946"/>
    </source>
</evidence>
<evidence type="ECO:0000259" key="12">
    <source>
        <dbReference type="Pfam" id="PF00501"/>
    </source>
</evidence>
<evidence type="ECO:0000313" key="14">
    <source>
        <dbReference type="EMBL" id="AQS36867.1"/>
    </source>
</evidence>
<evidence type="ECO:0000256" key="11">
    <source>
        <dbReference type="ARBA" id="ARBA00042773"/>
    </source>
</evidence>
<dbReference type="Gene3D" id="2.30.38.10">
    <property type="entry name" value="Luciferase, Domain 3"/>
    <property type="match status" value="1"/>
</dbReference>
<dbReference type="Gene3D" id="3.40.50.980">
    <property type="match status" value="2"/>
</dbReference>
<keyword evidence="4 14" id="KW-0436">Ligase</keyword>
<dbReference type="CDD" id="cd05936">
    <property type="entry name" value="FC-FACS_FadD_like"/>
    <property type="match status" value="1"/>
</dbReference>
<dbReference type="PANTHER" id="PTHR43767">
    <property type="entry name" value="LONG-CHAIN-FATTY-ACID--COA LIGASE"/>
    <property type="match status" value="1"/>
</dbReference>
<proteinExistence type="predicted"/>
<reference evidence="14 15" key="1">
    <citation type="submission" date="2016-03" db="EMBL/GenBank/DDBJ databases">
        <title>Complete genome sequence of Shewanella psychrophila WP2, a deep sea bacterium isolated from west Pacific sediment.</title>
        <authorList>
            <person name="Xu G."/>
            <person name="Jian H."/>
        </authorList>
    </citation>
    <scope>NUCLEOTIDE SEQUENCE [LARGE SCALE GENOMIC DNA]</scope>
    <source>
        <strain evidence="14 15">WP2</strain>
    </source>
</reference>
<sequence>MEASFWNGKRAPGISDSIDLKQYGSAIEAIEEAFTKYEDNPAFTSLGHTLSYKDINHYSAAFAHYLQNQTSLVPGDAIAIQMLNTLQYPIAVFGALRAGLRIVNTNPLYTEPEMIHQFNDSGAKALLCMDIFAKSVENIQTETSLELIITTSLADMLPPVKRVLINSTVKHIKKMVPNYHLPQAVSFRKVLKQHLGKGFTPAHLDKPDDTIVLQYTGGTTGVAKSAELTNTNIIANMLQAGVVTHQHDEHGAPMLDDGQAIMVAPLPLYHIYSFTVHLMAFFRLGQHSILIANPRDTETFIKAMKPFKINGLMGLNTLFVSLMESPSFKQIDFSEMKFTLSGGTALMDDTAKRWKALTSVGISEAYGLTECSPAVCMNPINGLERLGTVGQALQHTALKCIDALGEEVSVGERGELCVKGPQVMKGYWNRPKATRESFTQDGQWLLTGDIAIIDEDGFVSIVDRVKDMIIVSGFNVFPNEIEGVVATHPDVVNCAAIGVEDTKTGEAVKLYVVIQDNASLTGEEIRAFCKNKLTGYKIPRQFEFRSELPMSPVGKILRRKLKDDSRATEEASKQSA</sequence>
<dbReference type="KEGG" id="spsw:Sps_01703"/>
<evidence type="ECO:0000256" key="10">
    <source>
        <dbReference type="ARBA" id="ARBA00039545"/>
    </source>
</evidence>
<dbReference type="Pfam" id="PF00501">
    <property type="entry name" value="AMP-binding"/>
    <property type="match status" value="1"/>
</dbReference>
<dbReference type="PROSITE" id="PS00455">
    <property type="entry name" value="AMP_BINDING"/>
    <property type="match status" value="1"/>
</dbReference>
<feature type="domain" description="AMP-binding enzyme C-terminal" evidence="13">
    <location>
        <begin position="480"/>
        <end position="555"/>
    </location>
</feature>
<dbReference type="InterPro" id="IPR000873">
    <property type="entry name" value="AMP-dep_synth/lig_dom"/>
</dbReference>
<organism evidence="14 15">
    <name type="scientific">Shewanella psychrophila</name>
    <dbReference type="NCBI Taxonomy" id="225848"/>
    <lineage>
        <taxon>Bacteria</taxon>
        <taxon>Pseudomonadati</taxon>
        <taxon>Pseudomonadota</taxon>
        <taxon>Gammaproteobacteria</taxon>
        <taxon>Alteromonadales</taxon>
        <taxon>Shewanellaceae</taxon>
        <taxon>Shewanella</taxon>
    </lineage>
</organism>
<evidence type="ECO:0000256" key="7">
    <source>
        <dbReference type="ARBA" id="ARBA00022842"/>
    </source>
</evidence>
<keyword evidence="8" id="KW-0472">Membrane</keyword>
<keyword evidence="7" id="KW-0460">Magnesium</keyword>
<evidence type="ECO:0000256" key="5">
    <source>
        <dbReference type="ARBA" id="ARBA00022741"/>
    </source>
</evidence>
<dbReference type="InterPro" id="IPR025110">
    <property type="entry name" value="AMP-bd_C"/>
</dbReference>
<dbReference type="EC" id="6.2.1.3" evidence="9"/>